<dbReference type="InterPro" id="IPR000432">
    <property type="entry name" value="DNA_mismatch_repair_MutS_C"/>
</dbReference>
<sequence>MLYPPNLEEKLGFDKIRAVLLEKCESNLGAQFVSKIKYATDRNSIDKWLEQTHEFTRIIQSGELFPNANYIDVSSHLKKVQMENSFLLEEEFFDLLLVFKTADQCLSFFSQKREDYPELVQLTHPLLWNDELLWSIDRKFDERGKLKDNASALLADIRKGINAEQQRLRKVLDGILRRAQKDGFTPDDVSITIREGRMVIPVLAEYKRRVRGFVHGESATGQTVYLEPSEVLEINNEVRELQYAEKREVIRILTALTDEVRPELENLSGIMKFLGIIDFIRAKARFAIDIDAIKPLWNETKGFSWQEARHPSLYLSFKKLGKKVVPLNISLDAEKRILVISGPNAGGKSVCLKTVGLLQYMFQCGLLVSVNETSRFTIYKDLFIDIGDEQSIENDLSTYSSHLVNMKNLLGHVNKGSLFLIDEFGTGTEPQFGGAIAEAILDELRSSKGMGVITTHYGNLKEYADKQQGLVNGAMKYDLKNLQPIYQLEIGKPGSSFALEIARKIGLSNQTIEYAKSKVGVKQVSVDQLLGQLESQQYEVEKAEKRVKAKEKELDELTTQYAELKSHLENQEKKILNNAKREAKVLLDSANKEVERVIREIKEAQADKERVKQARESLEAAKKKTKITSQEKEVVQTESGAIEVGSYVRIKGQETTGKVISIKGKDVELSIGALTSMVKLNRLEKITRKETREKANSISVKGGVSLNDKMANFSQKLDIRGYRAEEVIPKLEQYMDEAILLGFNELHILHGKGNGVLRQIVRTHLSSYKEIAQMKDEHVDRGGAGITVITMR</sequence>
<protein>
    <recommendedName>
        <fullName evidence="7">Endonuclease MutS2</fullName>
        <ecNumber evidence="7">3.1.-.-</ecNumber>
    </recommendedName>
    <alternativeName>
        <fullName evidence="7">Ribosome-associated protein quality control-upstream factor</fullName>
        <shortName evidence="7">RQC-upstream factor</shortName>
        <shortName evidence="7">RqcU</shortName>
        <ecNumber evidence="7">3.6.4.-</ecNumber>
    </alternativeName>
</protein>
<dbReference type="Pfam" id="PF20297">
    <property type="entry name" value="MSSS"/>
    <property type="match status" value="1"/>
</dbReference>
<dbReference type="AlphaFoldDB" id="A0A150WY61"/>
<dbReference type="InterPro" id="IPR045076">
    <property type="entry name" value="MutS"/>
</dbReference>
<keyword evidence="2 7" id="KW-0547">Nucleotide-binding</keyword>
<evidence type="ECO:0000313" key="10">
    <source>
        <dbReference type="EMBL" id="KYG71417.1"/>
    </source>
</evidence>
<dbReference type="CDD" id="cd06503">
    <property type="entry name" value="ATP-synt_Fo_b"/>
    <property type="match status" value="1"/>
</dbReference>
<comment type="similarity">
    <text evidence="7">Belongs to the DNA mismatch repair MutS family. MutS2 subfamily.</text>
</comment>
<accession>A0A150WY61</accession>
<evidence type="ECO:0000256" key="5">
    <source>
        <dbReference type="ARBA" id="ARBA00022884"/>
    </source>
</evidence>
<organism evidence="10 11">
    <name type="scientific">Roseivirga ehrenbergii (strain DSM 102268 / JCM 13514 / KCTC 12282 / NCIMB 14502 / KMM 6017)</name>
    <dbReference type="NCBI Taxonomy" id="279360"/>
    <lineage>
        <taxon>Bacteria</taxon>
        <taxon>Pseudomonadati</taxon>
        <taxon>Bacteroidota</taxon>
        <taxon>Cytophagia</taxon>
        <taxon>Cytophagales</taxon>
        <taxon>Roseivirgaceae</taxon>
        <taxon>Roseivirga</taxon>
    </lineage>
</organism>
<dbReference type="RefSeq" id="WP_062594133.1">
    <property type="nucleotide sequence ID" value="NZ_LQZQ01000051.1"/>
</dbReference>
<keyword evidence="7" id="KW-0255">Endonuclease</keyword>
<dbReference type="Gene3D" id="3.30.1370.110">
    <property type="match status" value="1"/>
</dbReference>
<dbReference type="EC" id="3.6.4.-" evidence="7"/>
<keyword evidence="6 7" id="KW-0238">DNA-binding</keyword>
<dbReference type="NCBIfam" id="TIGR01069">
    <property type="entry name" value="mutS2"/>
    <property type="match status" value="1"/>
</dbReference>
<proteinExistence type="inferred from homology"/>
<dbReference type="SMART" id="SM00463">
    <property type="entry name" value="SMR"/>
    <property type="match status" value="1"/>
</dbReference>
<dbReference type="InterPro" id="IPR036063">
    <property type="entry name" value="Smr_dom_sf"/>
</dbReference>
<feature type="coiled-coil region" evidence="8">
    <location>
        <begin position="526"/>
        <end position="631"/>
    </location>
</feature>
<keyword evidence="8" id="KW-0175">Coiled coil</keyword>
<comment type="function">
    <text evidence="7">Endonuclease that is involved in the suppression of homologous recombination and thus may have a key role in the control of bacterial genetic diversity.</text>
</comment>
<dbReference type="GO" id="GO:0043023">
    <property type="term" value="F:ribosomal large subunit binding"/>
    <property type="evidence" value="ECO:0007669"/>
    <property type="project" value="UniProtKB-UniRule"/>
</dbReference>
<dbReference type="GO" id="GO:0004519">
    <property type="term" value="F:endonuclease activity"/>
    <property type="evidence" value="ECO:0007669"/>
    <property type="project" value="UniProtKB-UniRule"/>
</dbReference>
<keyword evidence="4 7" id="KW-0067">ATP-binding</keyword>
<dbReference type="SUPFAM" id="SSF52540">
    <property type="entry name" value="P-loop containing nucleoside triphosphate hydrolases"/>
    <property type="match status" value="1"/>
</dbReference>
<dbReference type="FunFam" id="3.40.50.300:FF:001531">
    <property type="entry name" value="Endonuclease MutS2"/>
    <property type="match status" value="1"/>
</dbReference>
<feature type="domain" description="Smr" evidence="9">
    <location>
        <begin position="717"/>
        <end position="792"/>
    </location>
</feature>
<dbReference type="OrthoDB" id="9808166at2"/>
<evidence type="ECO:0000259" key="9">
    <source>
        <dbReference type="PROSITE" id="PS50828"/>
    </source>
</evidence>
<dbReference type="HAMAP" id="MF_00092">
    <property type="entry name" value="MutS2"/>
    <property type="match status" value="1"/>
</dbReference>
<gene>
    <name evidence="7" type="primary">mutS2</name>
    <name evidence="7" type="synonym">rqcU</name>
    <name evidence="10" type="ORF">MB14_11630</name>
</gene>
<dbReference type="InterPro" id="IPR036187">
    <property type="entry name" value="DNA_mismatch_repair_MutS_sf"/>
</dbReference>
<keyword evidence="5 7" id="KW-0694">RNA-binding</keyword>
<evidence type="ECO:0000313" key="11">
    <source>
        <dbReference type="Proteomes" id="UP000075583"/>
    </source>
</evidence>
<dbReference type="InterPro" id="IPR027417">
    <property type="entry name" value="P-loop_NTPase"/>
</dbReference>
<evidence type="ECO:0000256" key="6">
    <source>
        <dbReference type="ARBA" id="ARBA00023125"/>
    </source>
</evidence>
<reference evidence="10" key="1">
    <citation type="submission" date="2016-01" db="EMBL/GenBank/DDBJ databases">
        <title>Genome sequencing of Roseivirga ehrenbergii KMM 6017.</title>
        <authorList>
            <person name="Selvaratnam C."/>
            <person name="Thevarajoo S."/>
            <person name="Goh K.M."/>
            <person name="Ee R."/>
            <person name="Chan K.-G."/>
            <person name="Chong C.S."/>
        </authorList>
    </citation>
    <scope>NUCLEOTIDE SEQUENCE [LARGE SCALE GENOMIC DNA]</scope>
    <source>
        <strain evidence="10">KMM 6017</strain>
    </source>
</reference>
<dbReference type="SMART" id="SM00533">
    <property type="entry name" value="MUTSd"/>
    <property type="match status" value="1"/>
</dbReference>
<dbReference type="Pfam" id="PF00488">
    <property type="entry name" value="MutS_V"/>
    <property type="match status" value="1"/>
</dbReference>
<dbReference type="EC" id="3.1.-.-" evidence="7"/>
<dbReference type="GO" id="GO:0006298">
    <property type="term" value="P:mismatch repair"/>
    <property type="evidence" value="ECO:0007669"/>
    <property type="project" value="InterPro"/>
</dbReference>
<evidence type="ECO:0000256" key="7">
    <source>
        <dbReference type="HAMAP-Rule" id="MF_00092"/>
    </source>
</evidence>
<dbReference type="Pfam" id="PF01713">
    <property type="entry name" value="Smr"/>
    <property type="match status" value="1"/>
</dbReference>
<keyword evidence="3 7" id="KW-0378">Hydrolase</keyword>
<dbReference type="SMART" id="SM00534">
    <property type="entry name" value="MUTSac"/>
    <property type="match status" value="1"/>
</dbReference>
<keyword evidence="7" id="KW-0540">Nuclease</keyword>
<dbReference type="GO" id="GO:0030983">
    <property type="term" value="F:mismatched DNA binding"/>
    <property type="evidence" value="ECO:0007669"/>
    <property type="project" value="InterPro"/>
</dbReference>
<dbReference type="GO" id="GO:0005524">
    <property type="term" value="F:ATP binding"/>
    <property type="evidence" value="ECO:0007669"/>
    <property type="project" value="UniProtKB-UniRule"/>
</dbReference>
<evidence type="ECO:0000256" key="4">
    <source>
        <dbReference type="ARBA" id="ARBA00022840"/>
    </source>
</evidence>
<dbReference type="PANTHER" id="PTHR48466:SF2">
    <property type="entry name" value="OS10G0509000 PROTEIN"/>
    <property type="match status" value="1"/>
</dbReference>
<dbReference type="InterPro" id="IPR046893">
    <property type="entry name" value="MSSS"/>
</dbReference>
<evidence type="ECO:0000256" key="1">
    <source>
        <dbReference type="ARBA" id="ARBA00022730"/>
    </source>
</evidence>
<dbReference type="PANTHER" id="PTHR48466">
    <property type="entry name" value="OS10G0509000 PROTEIN-RELATED"/>
    <property type="match status" value="1"/>
</dbReference>
<keyword evidence="11" id="KW-1185">Reference proteome</keyword>
<dbReference type="GO" id="GO:0072344">
    <property type="term" value="P:rescue of stalled ribosome"/>
    <property type="evidence" value="ECO:0007669"/>
    <property type="project" value="UniProtKB-UniRule"/>
</dbReference>
<dbReference type="GO" id="GO:0019843">
    <property type="term" value="F:rRNA binding"/>
    <property type="evidence" value="ECO:0007669"/>
    <property type="project" value="UniProtKB-UniRule"/>
</dbReference>
<feature type="binding site" evidence="7">
    <location>
        <begin position="342"/>
        <end position="349"/>
    </location>
    <ligand>
        <name>ATP</name>
        <dbReference type="ChEBI" id="CHEBI:30616"/>
    </ligand>
</feature>
<comment type="caution">
    <text evidence="10">The sequence shown here is derived from an EMBL/GenBank/DDBJ whole genome shotgun (WGS) entry which is preliminary data.</text>
</comment>
<evidence type="ECO:0000256" key="8">
    <source>
        <dbReference type="SAM" id="Coils"/>
    </source>
</evidence>
<dbReference type="GO" id="GO:0016887">
    <property type="term" value="F:ATP hydrolysis activity"/>
    <property type="evidence" value="ECO:0007669"/>
    <property type="project" value="InterPro"/>
</dbReference>
<dbReference type="Proteomes" id="UP000075583">
    <property type="component" value="Unassembled WGS sequence"/>
</dbReference>
<dbReference type="STRING" id="279360.MB14_11630"/>
<dbReference type="PROSITE" id="PS50828">
    <property type="entry name" value="SMR"/>
    <property type="match status" value="1"/>
</dbReference>
<dbReference type="EMBL" id="LQZQ01000051">
    <property type="protein sequence ID" value="KYG71417.1"/>
    <property type="molecule type" value="Genomic_DNA"/>
</dbReference>
<evidence type="ECO:0000256" key="3">
    <source>
        <dbReference type="ARBA" id="ARBA00022801"/>
    </source>
</evidence>
<dbReference type="PIRSF" id="PIRSF005814">
    <property type="entry name" value="MutS_YshD"/>
    <property type="match status" value="1"/>
</dbReference>
<evidence type="ECO:0000256" key="2">
    <source>
        <dbReference type="ARBA" id="ARBA00022741"/>
    </source>
</evidence>
<dbReference type="Gene3D" id="3.40.50.300">
    <property type="entry name" value="P-loop containing nucleotide triphosphate hydrolases"/>
    <property type="match status" value="1"/>
</dbReference>
<name>A0A150WY61_ROSEK</name>
<comment type="function">
    <text evidence="7">Acts as a ribosome collision sensor, splitting the ribosome into its 2 subunits. Detects stalled/collided 70S ribosomes which it binds and splits by an ATP-hydrolysis driven conformational change. Acts upstream of the ribosome quality control system (RQC), a ribosome-associated complex that mediates the extraction of incompletely synthesized nascent chains from stalled ribosomes and their subsequent degradation. Probably generates substrates for RQC.</text>
</comment>
<keyword evidence="1 7" id="KW-0699">rRNA-binding</keyword>
<dbReference type="InterPro" id="IPR005747">
    <property type="entry name" value="MutS2"/>
</dbReference>
<dbReference type="GO" id="GO:0140664">
    <property type="term" value="F:ATP-dependent DNA damage sensor activity"/>
    <property type="evidence" value="ECO:0007669"/>
    <property type="project" value="InterPro"/>
</dbReference>
<dbReference type="InterPro" id="IPR002625">
    <property type="entry name" value="Smr_dom"/>
</dbReference>
<comment type="subunit">
    <text evidence="7">Homodimer. Binds to stalled ribosomes, contacting rRNA.</text>
</comment>
<dbReference type="GO" id="GO:0045910">
    <property type="term" value="P:negative regulation of DNA recombination"/>
    <property type="evidence" value="ECO:0007669"/>
    <property type="project" value="InterPro"/>
</dbReference>
<dbReference type="SUPFAM" id="SSF48334">
    <property type="entry name" value="DNA repair protein MutS, domain III"/>
    <property type="match status" value="1"/>
</dbReference>
<dbReference type="InterPro" id="IPR007696">
    <property type="entry name" value="DNA_mismatch_repair_MutS_core"/>
</dbReference>